<dbReference type="GO" id="GO:0003700">
    <property type="term" value="F:DNA-binding transcription factor activity"/>
    <property type="evidence" value="ECO:0007669"/>
    <property type="project" value="InterPro"/>
</dbReference>
<dbReference type="InterPro" id="IPR000524">
    <property type="entry name" value="Tscrpt_reg_HTH_GntR"/>
</dbReference>
<keyword evidence="1" id="KW-0805">Transcription regulation</keyword>
<organism evidence="5 6">
    <name type="scientific">Micromonospora pattaloongensis</name>
    <dbReference type="NCBI Taxonomy" id="405436"/>
    <lineage>
        <taxon>Bacteria</taxon>
        <taxon>Bacillati</taxon>
        <taxon>Actinomycetota</taxon>
        <taxon>Actinomycetes</taxon>
        <taxon>Micromonosporales</taxon>
        <taxon>Micromonosporaceae</taxon>
        <taxon>Micromonospora</taxon>
    </lineage>
</organism>
<dbReference type="AlphaFoldDB" id="A0A1H3LMU9"/>
<reference evidence="6" key="1">
    <citation type="submission" date="2016-10" db="EMBL/GenBank/DDBJ databases">
        <authorList>
            <person name="Varghese N."/>
            <person name="Submissions S."/>
        </authorList>
    </citation>
    <scope>NUCLEOTIDE SEQUENCE [LARGE SCALE GENOMIC DNA]</scope>
    <source>
        <strain evidence="6">DSM 45245</strain>
    </source>
</reference>
<evidence type="ECO:0000256" key="2">
    <source>
        <dbReference type="ARBA" id="ARBA00023125"/>
    </source>
</evidence>
<evidence type="ECO:0000313" key="6">
    <source>
        <dbReference type="Proteomes" id="UP000242415"/>
    </source>
</evidence>
<dbReference type="Pfam" id="PF00392">
    <property type="entry name" value="GntR"/>
    <property type="match status" value="1"/>
</dbReference>
<dbReference type="EMBL" id="FNPH01000003">
    <property type="protein sequence ID" value="SDY65298.1"/>
    <property type="molecule type" value="Genomic_DNA"/>
</dbReference>
<proteinExistence type="predicted"/>
<feature type="domain" description="HTH gntR-type" evidence="4">
    <location>
        <begin position="5"/>
        <end position="73"/>
    </location>
</feature>
<dbReference type="InterPro" id="IPR036390">
    <property type="entry name" value="WH_DNA-bd_sf"/>
</dbReference>
<dbReference type="Proteomes" id="UP000242415">
    <property type="component" value="Unassembled WGS sequence"/>
</dbReference>
<keyword evidence="6" id="KW-1185">Reference proteome</keyword>
<dbReference type="SUPFAM" id="SSF46785">
    <property type="entry name" value="Winged helix' DNA-binding domain"/>
    <property type="match status" value="1"/>
</dbReference>
<protein>
    <submittedName>
        <fullName evidence="5">Regulatory protein, gntR family</fullName>
    </submittedName>
</protein>
<keyword evidence="2" id="KW-0238">DNA-binding</keyword>
<evidence type="ECO:0000256" key="3">
    <source>
        <dbReference type="ARBA" id="ARBA00023163"/>
    </source>
</evidence>
<accession>A0A1H3LMU9</accession>
<dbReference type="SMART" id="SM00345">
    <property type="entry name" value="HTH_GNTR"/>
    <property type="match status" value="1"/>
</dbReference>
<dbReference type="CDD" id="cd07377">
    <property type="entry name" value="WHTH_GntR"/>
    <property type="match status" value="1"/>
</dbReference>
<evidence type="ECO:0000313" key="5">
    <source>
        <dbReference type="EMBL" id="SDY65298.1"/>
    </source>
</evidence>
<dbReference type="PROSITE" id="PS50949">
    <property type="entry name" value="HTH_GNTR"/>
    <property type="match status" value="1"/>
</dbReference>
<dbReference type="PANTHER" id="PTHR44846">
    <property type="entry name" value="MANNOSYL-D-GLYCERATE TRANSPORT/METABOLISM SYSTEM REPRESSOR MNGR-RELATED"/>
    <property type="match status" value="1"/>
</dbReference>
<keyword evidence="3" id="KW-0804">Transcription</keyword>
<gene>
    <name evidence="5" type="ORF">SAMN05444365_1032</name>
</gene>
<dbReference type="Gene3D" id="1.10.10.10">
    <property type="entry name" value="Winged helix-like DNA-binding domain superfamily/Winged helix DNA-binding domain"/>
    <property type="match status" value="1"/>
</dbReference>
<dbReference type="GO" id="GO:0045892">
    <property type="term" value="P:negative regulation of DNA-templated transcription"/>
    <property type="evidence" value="ECO:0007669"/>
    <property type="project" value="TreeGrafter"/>
</dbReference>
<dbReference type="GO" id="GO:0003677">
    <property type="term" value="F:DNA binding"/>
    <property type="evidence" value="ECO:0007669"/>
    <property type="project" value="UniProtKB-KW"/>
</dbReference>
<dbReference type="InterPro" id="IPR036388">
    <property type="entry name" value="WH-like_DNA-bd_sf"/>
</dbReference>
<sequence>MPSAPAEYRRIADDLTAQIKGGALAPGTKLPSTAELADKYGVSVATAYRAVSLLHDRDLVMGQPGRGVYVAGEK</sequence>
<dbReference type="InterPro" id="IPR050679">
    <property type="entry name" value="Bact_HTH_transcr_reg"/>
</dbReference>
<dbReference type="OrthoDB" id="7363114at2"/>
<dbReference type="STRING" id="405436.SAMN05444365_1032"/>
<dbReference type="PANTHER" id="PTHR44846:SF1">
    <property type="entry name" value="MANNOSYL-D-GLYCERATE TRANSPORT_METABOLISM SYSTEM REPRESSOR MNGR-RELATED"/>
    <property type="match status" value="1"/>
</dbReference>
<name>A0A1H3LMU9_9ACTN</name>
<evidence type="ECO:0000259" key="4">
    <source>
        <dbReference type="PROSITE" id="PS50949"/>
    </source>
</evidence>
<evidence type="ECO:0000256" key="1">
    <source>
        <dbReference type="ARBA" id="ARBA00023015"/>
    </source>
</evidence>